<feature type="transmembrane region" description="Helical" evidence="7">
    <location>
        <begin position="633"/>
        <end position="659"/>
    </location>
</feature>
<evidence type="ECO:0000256" key="5">
    <source>
        <dbReference type="ARBA" id="ARBA00023136"/>
    </source>
</evidence>
<evidence type="ECO:0000256" key="4">
    <source>
        <dbReference type="ARBA" id="ARBA00022989"/>
    </source>
</evidence>
<feature type="transmembrane region" description="Helical" evidence="7">
    <location>
        <begin position="318"/>
        <end position="344"/>
    </location>
</feature>
<dbReference type="GO" id="GO:0022857">
    <property type="term" value="F:transmembrane transporter activity"/>
    <property type="evidence" value="ECO:0007669"/>
    <property type="project" value="TreeGrafter"/>
</dbReference>
<keyword evidence="3 7" id="KW-0812">Transmembrane</keyword>
<feature type="transmembrane region" description="Helical" evidence="7">
    <location>
        <begin position="376"/>
        <end position="395"/>
    </location>
</feature>
<dbReference type="STRING" id="419479.SAMN04488563_1595"/>
<feature type="transmembrane region" description="Helical" evidence="7">
    <location>
        <begin position="671"/>
        <end position="694"/>
    </location>
</feature>
<feature type="transmembrane region" description="Helical" evidence="7">
    <location>
        <begin position="238"/>
        <end position="261"/>
    </location>
</feature>
<proteinExistence type="inferred from homology"/>
<sequence length="711" mass="71411">MGSIVLAGLRAHLLRLVLTGVVVVLSVGFTAATLILTDSLDAGSRRELAADAEGVDLSVLAPADATLTPDEVAAIAGADGVAAAAPRRELEVNTVDADGRIDPFGYARVVAAPLDADVPDDGVLLDRRSAERLGLAAGDEITVATADAAGLVALPIAGLADPSADAGDDPELTAGWDVVGEFADPPGASRVDLRLADGADAAAVRAELGAEHEVVTGAELGQRLIDQSSKQEALRVPLLVLGAVSLIVAAFVIANTFRILVAQRTRELALLRTVGATRRQVLRGVLAESVAVGLAGSLAGVAAGALTALVTGSLLDATLVLTVTGTTVAWSVVIGVVMTVGSALQPARAATRVAPLAALQAVPDGADSRRTGRARIVLGLLAMVAGTLVLLAGAASGTSGGGAGLILVVFGAAVCFLGLLILGPKVVPPLVRALGAVAARLAGGGRSTAELATANAVRNPRRVAATTAALLIGVTTVAGFLTVVESSRGSVGLVVDGRVPADFAVRTAASEPIADDVARAIEELPEIGSVVVDGDDLLAVNAADGVDGDDARAAIVAATEDHPELSVQSFAQRRADFEEDLNEAVNLVLAILALALVIAFIGIANTLSLSVHERTREIGLLRALGLTRRQTRVMLGLEAALMGAVAAVVGSAAGALFAWAAVASVQELEFVVPWCLLAVSAVVATLLGVVASIAPGQRAARTSPVMALAAD</sequence>
<evidence type="ECO:0000256" key="6">
    <source>
        <dbReference type="ARBA" id="ARBA00038076"/>
    </source>
</evidence>
<feature type="domain" description="ABC3 transporter permease C-terminal" evidence="8">
    <location>
        <begin position="590"/>
        <end position="704"/>
    </location>
</feature>
<keyword evidence="4 7" id="KW-1133">Transmembrane helix</keyword>
<evidence type="ECO:0000313" key="10">
    <source>
        <dbReference type="Proteomes" id="UP000182977"/>
    </source>
</evidence>
<feature type="transmembrane region" description="Helical" evidence="7">
    <location>
        <begin position="463"/>
        <end position="484"/>
    </location>
</feature>
<gene>
    <name evidence="9" type="ORF">SAMN04488563_1595</name>
</gene>
<feature type="transmembrane region" description="Helical" evidence="7">
    <location>
        <begin position="587"/>
        <end position="612"/>
    </location>
</feature>
<dbReference type="EMBL" id="LT629791">
    <property type="protein sequence ID" value="SDU41626.1"/>
    <property type="molecule type" value="Genomic_DNA"/>
</dbReference>
<dbReference type="InterPro" id="IPR050250">
    <property type="entry name" value="Macrolide_Exporter_MacB"/>
</dbReference>
<organism evidence="9 10">
    <name type="scientific">Jiangella alkaliphila</name>
    <dbReference type="NCBI Taxonomy" id="419479"/>
    <lineage>
        <taxon>Bacteria</taxon>
        <taxon>Bacillati</taxon>
        <taxon>Actinomycetota</taxon>
        <taxon>Actinomycetes</taxon>
        <taxon>Jiangellales</taxon>
        <taxon>Jiangellaceae</taxon>
        <taxon>Jiangella</taxon>
    </lineage>
</organism>
<dbReference type="PANTHER" id="PTHR30572">
    <property type="entry name" value="MEMBRANE COMPONENT OF TRANSPORTER-RELATED"/>
    <property type="match status" value="1"/>
</dbReference>
<dbReference type="OrthoDB" id="9780560at2"/>
<evidence type="ECO:0000259" key="8">
    <source>
        <dbReference type="Pfam" id="PF02687"/>
    </source>
</evidence>
<dbReference type="Proteomes" id="UP000182977">
    <property type="component" value="Chromosome I"/>
</dbReference>
<feature type="domain" description="ABC3 transporter permease C-terminal" evidence="8">
    <location>
        <begin position="240"/>
        <end position="353"/>
    </location>
</feature>
<comment type="similarity">
    <text evidence="6">Belongs to the ABC-4 integral membrane protein family.</text>
</comment>
<evidence type="ECO:0000313" key="9">
    <source>
        <dbReference type="EMBL" id="SDU41626.1"/>
    </source>
</evidence>
<dbReference type="RefSeq" id="WP_152690662.1">
    <property type="nucleotide sequence ID" value="NZ_KQ061223.1"/>
</dbReference>
<dbReference type="Pfam" id="PF02687">
    <property type="entry name" value="FtsX"/>
    <property type="match status" value="2"/>
</dbReference>
<dbReference type="GO" id="GO:0005886">
    <property type="term" value="C:plasma membrane"/>
    <property type="evidence" value="ECO:0007669"/>
    <property type="project" value="UniProtKB-SubCell"/>
</dbReference>
<reference evidence="10" key="1">
    <citation type="submission" date="2016-10" db="EMBL/GenBank/DDBJ databases">
        <authorList>
            <person name="Varghese N."/>
            <person name="Submissions S."/>
        </authorList>
    </citation>
    <scope>NUCLEOTIDE SEQUENCE [LARGE SCALE GENOMIC DNA]</scope>
    <source>
        <strain evidence="10">DSM 45079</strain>
    </source>
</reference>
<feature type="transmembrane region" description="Helical" evidence="7">
    <location>
        <begin position="401"/>
        <end position="422"/>
    </location>
</feature>
<accession>A0A1H2ICF9</accession>
<dbReference type="AlphaFoldDB" id="A0A1H2ICF9"/>
<comment type="subcellular location">
    <subcellularLocation>
        <location evidence="1">Cell membrane</location>
        <topology evidence="1">Multi-pass membrane protein</topology>
    </subcellularLocation>
</comment>
<keyword evidence="10" id="KW-1185">Reference proteome</keyword>
<keyword evidence="2" id="KW-1003">Cell membrane</keyword>
<evidence type="ECO:0000256" key="7">
    <source>
        <dbReference type="SAM" id="Phobius"/>
    </source>
</evidence>
<dbReference type="PANTHER" id="PTHR30572:SF4">
    <property type="entry name" value="ABC TRANSPORTER PERMEASE YTRF"/>
    <property type="match status" value="1"/>
</dbReference>
<evidence type="ECO:0000256" key="2">
    <source>
        <dbReference type="ARBA" id="ARBA00022475"/>
    </source>
</evidence>
<feature type="transmembrane region" description="Helical" evidence="7">
    <location>
        <begin position="12"/>
        <end position="36"/>
    </location>
</feature>
<dbReference type="InterPro" id="IPR003838">
    <property type="entry name" value="ABC3_permease_C"/>
</dbReference>
<name>A0A1H2ICF9_9ACTN</name>
<keyword evidence="5 7" id="KW-0472">Membrane</keyword>
<feature type="transmembrane region" description="Helical" evidence="7">
    <location>
        <begin position="281"/>
        <end position="306"/>
    </location>
</feature>
<evidence type="ECO:0000256" key="1">
    <source>
        <dbReference type="ARBA" id="ARBA00004651"/>
    </source>
</evidence>
<evidence type="ECO:0000256" key="3">
    <source>
        <dbReference type="ARBA" id="ARBA00022692"/>
    </source>
</evidence>
<protein>
    <submittedName>
        <fullName evidence="9">Putative ABC transport system permease protein</fullName>
    </submittedName>
</protein>